<dbReference type="SUPFAM" id="SSF51182">
    <property type="entry name" value="RmlC-like cupins"/>
    <property type="match status" value="1"/>
</dbReference>
<evidence type="ECO:0000313" key="6">
    <source>
        <dbReference type="EMBL" id="TKI98712.1"/>
    </source>
</evidence>
<comment type="similarity">
    <text evidence="1 3">Belongs to the pirin family.</text>
</comment>
<dbReference type="Pfam" id="PF02678">
    <property type="entry name" value="Pirin"/>
    <property type="match status" value="1"/>
</dbReference>
<dbReference type="PIRSF" id="PIRSF006232">
    <property type="entry name" value="Pirin"/>
    <property type="match status" value="1"/>
</dbReference>
<evidence type="ECO:0000259" key="5">
    <source>
        <dbReference type="Pfam" id="PF05726"/>
    </source>
</evidence>
<organism evidence="6 7">
    <name type="scientific">Bacillus cereus</name>
    <dbReference type="NCBI Taxonomy" id="1396"/>
    <lineage>
        <taxon>Bacteria</taxon>
        <taxon>Bacillati</taxon>
        <taxon>Bacillota</taxon>
        <taxon>Bacilli</taxon>
        <taxon>Bacillales</taxon>
        <taxon>Bacillaceae</taxon>
        <taxon>Bacillus</taxon>
        <taxon>Bacillus cereus group</taxon>
    </lineage>
</organism>
<dbReference type="Gene3D" id="2.60.120.10">
    <property type="entry name" value="Jelly Rolls"/>
    <property type="match status" value="2"/>
</dbReference>
<dbReference type="InterPro" id="IPR014710">
    <property type="entry name" value="RmlC-like_jellyroll"/>
</dbReference>
<keyword evidence="2" id="KW-0408">Iron</keyword>
<feature type="domain" description="Pirin N-terminal" evidence="4">
    <location>
        <begin position="50"/>
        <end position="122"/>
    </location>
</feature>
<dbReference type="InterPro" id="IPR008778">
    <property type="entry name" value="Pirin_C_dom"/>
</dbReference>
<comment type="caution">
    <text evidence="6">The sequence shown here is derived from an EMBL/GenBank/DDBJ whole genome shotgun (WGS) entry which is preliminary data.</text>
</comment>
<reference evidence="6 7" key="1">
    <citation type="journal article" date="2019" name="Environ. Microbiol.">
        <title>An active ?-lactamase is a part of an orchestrated cell wall stress resistance network of Bacillus subtilis and related rhizosphere species.</title>
        <authorList>
            <person name="Bucher T."/>
            <person name="Keren-Paz A."/>
            <person name="Hausser J."/>
            <person name="Olender T."/>
            <person name="Cytryn E."/>
            <person name="Kolodkin-Gal I."/>
        </authorList>
    </citation>
    <scope>NUCLEOTIDE SEQUENCE [LARGE SCALE GENOMIC DNA]</scope>
    <source>
        <strain evidence="6 7">I32</strain>
    </source>
</reference>
<dbReference type="InterPro" id="IPR011051">
    <property type="entry name" value="RmlC_Cupin_sf"/>
</dbReference>
<evidence type="ECO:0000256" key="2">
    <source>
        <dbReference type="PIRSR" id="PIRSR006232-1"/>
    </source>
</evidence>
<sequence length="287" mass="31623">MKENNTVFNREVKDHWNVVYNNNNDLHVKSGLILNPERLKEFDPFIMMAEDWFKRGAFSDHPHRGFQTITYVINGRLEHIDNAGGHSILKAGDVQYMNAGRGARHAEEAVGDEVAHSLQLWLNLPKELKNSPVSYQDVHVEDTPEVSFNGGTVKVYAGNTAGVEGPLKTAVPFTMAEINLVAGAVYTHNLPANHNAFVYVLSGDIQLGENEVLLSKAGVATLTFNEDGKGESELTVKANENSKILVYSGVPVKEDVVAYGPFVMNTMEEIKQAYRDYHAGKLGPSAV</sequence>
<accession>A0A9X9A6B5</accession>
<dbReference type="PANTHER" id="PTHR13903:SF8">
    <property type="entry name" value="PIRIN"/>
    <property type="match status" value="1"/>
</dbReference>
<dbReference type="Pfam" id="PF05726">
    <property type="entry name" value="Pirin_C"/>
    <property type="match status" value="1"/>
</dbReference>
<keyword evidence="2" id="KW-0479">Metal-binding</keyword>
<evidence type="ECO:0000256" key="3">
    <source>
        <dbReference type="RuleBase" id="RU003457"/>
    </source>
</evidence>
<comment type="cofactor">
    <cofactor evidence="2">
        <name>Fe cation</name>
        <dbReference type="ChEBI" id="CHEBI:24875"/>
    </cofactor>
    <text evidence="2">Binds 1 Fe cation per subunit.</text>
</comment>
<feature type="binding site" evidence="2">
    <location>
        <position position="105"/>
    </location>
    <ligand>
        <name>Fe cation</name>
        <dbReference type="ChEBI" id="CHEBI:24875"/>
    </ligand>
</feature>
<dbReference type="PANTHER" id="PTHR13903">
    <property type="entry name" value="PIRIN-RELATED"/>
    <property type="match status" value="1"/>
</dbReference>
<feature type="binding site" evidence="2">
    <location>
        <position position="61"/>
    </location>
    <ligand>
        <name>Fe cation</name>
        <dbReference type="ChEBI" id="CHEBI:24875"/>
    </ligand>
</feature>
<dbReference type="Proteomes" id="UP000308444">
    <property type="component" value="Unassembled WGS sequence"/>
</dbReference>
<proteinExistence type="inferred from homology"/>
<dbReference type="GO" id="GO:0046872">
    <property type="term" value="F:metal ion binding"/>
    <property type="evidence" value="ECO:0007669"/>
    <property type="project" value="UniProtKB-KW"/>
</dbReference>
<gene>
    <name evidence="6" type="ORF">FC695_23955</name>
</gene>
<dbReference type="CDD" id="cd02909">
    <property type="entry name" value="cupin_pirin_N"/>
    <property type="match status" value="1"/>
</dbReference>
<dbReference type="CDD" id="cd02247">
    <property type="entry name" value="cupin_pirin_C"/>
    <property type="match status" value="1"/>
</dbReference>
<dbReference type="AlphaFoldDB" id="A0A9X9A6B5"/>
<evidence type="ECO:0000313" key="7">
    <source>
        <dbReference type="Proteomes" id="UP000308444"/>
    </source>
</evidence>
<dbReference type="InterPro" id="IPR012093">
    <property type="entry name" value="Pirin"/>
</dbReference>
<evidence type="ECO:0000259" key="4">
    <source>
        <dbReference type="Pfam" id="PF02678"/>
    </source>
</evidence>
<protein>
    <submittedName>
        <fullName evidence="6">Pirin family protein</fullName>
    </submittedName>
</protein>
<feature type="binding site" evidence="2">
    <location>
        <position position="63"/>
    </location>
    <ligand>
        <name>Fe cation</name>
        <dbReference type="ChEBI" id="CHEBI:24875"/>
    </ligand>
</feature>
<evidence type="ECO:0000256" key="1">
    <source>
        <dbReference type="ARBA" id="ARBA00008416"/>
    </source>
</evidence>
<feature type="domain" description="Pirin C-terminal" evidence="5">
    <location>
        <begin position="176"/>
        <end position="282"/>
    </location>
</feature>
<feature type="binding site" evidence="2">
    <location>
        <position position="107"/>
    </location>
    <ligand>
        <name>Fe cation</name>
        <dbReference type="ChEBI" id="CHEBI:24875"/>
    </ligand>
</feature>
<name>A0A9X9A6B5_BACCE</name>
<dbReference type="InterPro" id="IPR003829">
    <property type="entry name" value="Pirin_N_dom"/>
</dbReference>
<dbReference type="EMBL" id="SZOH01001878">
    <property type="protein sequence ID" value="TKI98712.1"/>
    <property type="molecule type" value="Genomic_DNA"/>
</dbReference>